<organism evidence="2">
    <name type="scientific">Tanacetum cinerariifolium</name>
    <name type="common">Dalmatian daisy</name>
    <name type="synonym">Chrysanthemum cinerariifolium</name>
    <dbReference type="NCBI Taxonomy" id="118510"/>
    <lineage>
        <taxon>Eukaryota</taxon>
        <taxon>Viridiplantae</taxon>
        <taxon>Streptophyta</taxon>
        <taxon>Embryophyta</taxon>
        <taxon>Tracheophyta</taxon>
        <taxon>Spermatophyta</taxon>
        <taxon>Magnoliopsida</taxon>
        <taxon>eudicotyledons</taxon>
        <taxon>Gunneridae</taxon>
        <taxon>Pentapetalae</taxon>
        <taxon>asterids</taxon>
        <taxon>campanulids</taxon>
        <taxon>Asterales</taxon>
        <taxon>Asteraceae</taxon>
        <taxon>Asteroideae</taxon>
        <taxon>Anthemideae</taxon>
        <taxon>Anthemidinae</taxon>
        <taxon>Tanacetum</taxon>
    </lineage>
</organism>
<evidence type="ECO:0000256" key="1">
    <source>
        <dbReference type="SAM" id="MobiDB-lite"/>
    </source>
</evidence>
<sequence>MFLEESDEIKRYVDGLPEMIRGHVMSYKPKSMQNPIEFANDQMDQKLLGIADSQADNKRKFDNTLRNQQNQQPFKRNNNVARAYVAGSGEKKPYEGTKPMRKPRRQCRDGYAPLKQPLCFDFIGYWC</sequence>
<evidence type="ECO:0000313" key="2">
    <source>
        <dbReference type="EMBL" id="GFC63647.1"/>
    </source>
</evidence>
<protein>
    <recommendedName>
        <fullName evidence="3">Reverse transcriptase domain-containing protein</fullName>
    </recommendedName>
</protein>
<name>A0A699Q986_TANCI</name>
<gene>
    <name evidence="2" type="ORF">Tci_835617</name>
</gene>
<accession>A0A699Q986</accession>
<evidence type="ECO:0008006" key="3">
    <source>
        <dbReference type="Google" id="ProtNLM"/>
    </source>
</evidence>
<dbReference type="AlphaFoldDB" id="A0A699Q986"/>
<dbReference type="EMBL" id="BKCJ010998869">
    <property type="protein sequence ID" value="GFC63647.1"/>
    <property type="molecule type" value="Genomic_DNA"/>
</dbReference>
<feature type="region of interest" description="Disordered" evidence="1">
    <location>
        <begin position="86"/>
        <end position="108"/>
    </location>
</feature>
<proteinExistence type="predicted"/>
<comment type="caution">
    <text evidence="2">The sequence shown here is derived from an EMBL/GenBank/DDBJ whole genome shotgun (WGS) entry which is preliminary data.</text>
</comment>
<reference evidence="2" key="1">
    <citation type="journal article" date="2019" name="Sci. Rep.">
        <title>Draft genome of Tanacetum cinerariifolium, the natural source of mosquito coil.</title>
        <authorList>
            <person name="Yamashiro T."/>
            <person name="Shiraishi A."/>
            <person name="Satake H."/>
            <person name="Nakayama K."/>
        </authorList>
    </citation>
    <scope>NUCLEOTIDE SEQUENCE</scope>
</reference>